<evidence type="ECO:0000313" key="9">
    <source>
        <dbReference type="Proteomes" id="UP000085678"/>
    </source>
</evidence>
<evidence type="ECO:0000313" key="10">
    <source>
        <dbReference type="RefSeq" id="XP_013397183.1"/>
    </source>
</evidence>
<dbReference type="PROSITE" id="PS00523">
    <property type="entry name" value="SULFATASE_1"/>
    <property type="match status" value="1"/>
</dbReference>
<feature type="domain" description="Sulfatase N-terminal" evidence="8">
    <location>
        <begin position="31"/>
        <end position="365"/>
    </location>
</feature>
<dbReference type="Pfam" id="PF00884">
    <property type="entry name" value="Sulfatase"/>
    <property type="match status" value="1"/>
</dbReference>
<evidence type="ECO:0000256" key="3">
    <source>
        <dbReference type="ARBA" id="ARBA00022729"/>
    </source>
</evidence>
<evidence type="ECO:0000256" key="5">
    <source>
        <dbReference type="ARBA" id="ARBA00023180"/>
    </source>
</evidence>
<dbReference type="InParanoid" id="A0A1S3IGB9"/>
<keyword evidence="9" id="KW-1185">Reference proteome</keyword>
<name>A0A1S3IGB9_LINAN</name>
<dbReference type="GO" id="GO:0030203">
    <property type="term" value="P:glycosaminoglycan metabolic process"/>
    <property type="evidence" value="ECO:0007669"/>
    <property type="project" value="InterPro"/>
</dbReference>
<dbReference type="KEGG" id="lak:106163980"/>
<dbReference type="GeneID" id="106163980"/>
<dbReference type="GO" id="GO:0008449">
    <property type="term" value="F:N-acetylglucosamine-6-sulfatase activity"/>
    <property type="evidence" value="ECO:0007669"/>
    <property type="project" value="InterPro"/>
</dbReference>
<dbReference type="InterPro" id="IPR024607">
    <property type="entry name" value="Sulfatase_CS"/>
</dbReference>
<dbReference type="STRING" id="7574.A0A1S3IGB9"/>
<dbReference type="FunCoup" id="A0A1S3IGB9">
    <property type="interactions" value="756"/>
</dbReference>
<reference evidence="10" key="1">
    <citation type="journal article" date="2015" name="Nat. Commun.">
        <title>The Lingula genome provides insights into brachiopod evolution and the origin of phosphate biomineralization.</title>
        <authorList>
            <person name="Luo Y.J."/>
            <person name="Takeuchi T."/>
            <person name="Koyanagi R."/>
            <person name="Yamada L."/>
            <person name="Kanda M."/>
            <person name="Khalturina M."/>
            <person name="Fujie M."/>
            <person name="Yamasaki S.I."/>
            <person name="Endo K."/>
            <person name="Satoh N."/>
        </authorList>
    </citation>
    <scope>NUCLEOTIDE SEQUENCE</scope>
</reference>
<dbReference type="Proteomes" id="UP000085678">
    <property type="component" value="Unplaced"/>
</dbReference>
<dbReference type="OrthoDB" id="96314at2759"/>
<dbReference type="PIRSF" id="PIRSF036666">
    <property type="entry name" value="G6S"/>
    <property type="match status" value="1"/>
</dbReference>
<evidence type="ECO:0000256" key="4">
    <source>
        <dbReference type="ARBA" id="ARBA00022801"/>
    </source>
</evidence>
<proteinExistence type="inferred from homology"/>
<feature type="modified residue" description="3-oxoalanine (Cys)" evidence="6">
    <location>
        <position position="75"/>
    </location>
</feature>
<dbReference type="GO" id="GO:0005539">
    <property type="term" value="F:glycosaminoglycan binding"/>
    <property type="evidence" value="ECO:0007669"/>
    <property type="project" value="TreeGrafter"/>
</dbReference>
<keyword evidence="5" id="KW-0325">Glycoprotein</keyword>
<dbReference type="RefSeq" id="XP_013397183.1">
    <property type="nucleotide sequence ID" value="XM_013541729.1"/>
</dbReference>
<evidence type="ECO:0000259" key="8">
    <source>
        <dbReference type="Pfam" id="PF00884"/>
    </source>
</evidence>
<dbReference type="SUPFAM" id="SSF53649">
    <property type="entry name" value="Alkaline phosphatase-like"/>
    <property type="match status" value="1"/>
</dbReference>
<comment type="PTM">
    <text evidence="6">The conversion to 3-oxoalanine (also known as C-formylglycine, FGly), of a serine or cysteine residue in prokaryotes and of a cysteine residue in eukaryotes, is critical for catalytic activity.</text>
</comment>
<keyword evidence="4" id="KW-0378">Hydrolase</keyword>
<comment type="similarity">
    <text evidence="2">Belongs to the sulfatase family.</text>
</comment>
<dbReference type="InterPro" id="IPR000917">
    <property type="entry name" value="Sulfatase_N"/>
</dbReference>
<accession>A0A1S3IGB9</accession>
<protein>
    <submittedName>
        <fullName evidence="10">N-acetylglucosamine-6-sulfatase</fullName>
    </submittedName>
</protein>
<feature type="chain" id="PRO_5010273545" evidence="7">
    <location>
        <begin position="26"/>
        <end position="515"/>
    </location>
</feature>
<gene>
    <name evidence="10" type="primary">LOC106163980</name>
</gene>
<feature type="signal peptide" evidence="7">
    <location>
        <begin position="1"/>
        <end position="25"/>
    </location>
</feature>
<reference evidence="10" key="2">
    <citation type="submission" date="2025-08" db="UniProtKB">
        <authorList>
            <consortium name="RefSeq"/>
        </authorList>
    </citation>
    <scope>IDENTIFICATION</scope>
</reference>
<evidence type="ECO:0000256" key="2">
    <source>
        <dbReference type="ARBA" id="ARBA00008779"/>
    </source>
</evidence>
<keyword evidence="3 7" id="KW-0732">Signal</keyword>
<comment type="cofactor">
    <cofactor evidence="1">
        <name>Ca(2+)</name>
        <dbReference type="ChEBI" id="CHEBI:29108"/>
    </cofactor>
</comment>
<dbReference type="InterPro" id="IPR017850">
    <property type="entry name" value="Alkaline_phosphatase_core_sf"/>
</dbReference>
<dbReference type="PANTHER" id="PTHR43108">
    <property type="entry name" value="N-ACETYLGLUCOSAMINE-6-SULFATASE FAMILY MEMBER"/>
    <property type="match status" value="1"/>
</dbReference>
<dbReference type="AlphaFoldDB" id="A0A1S3IGB9"/>
<dbReference type="PANTHER" id="PTHR43108:SF8">
    <property type="entry name" value="SD21168P"/>
    <property type="match status" value="1"/>
</dbReference>
<evidence type="ECO:0000256" key="7">
    <source>
        <dbReference type="SAM" id="SignalP"/>
    </source>
</evidence>
<evidence type="ECO:0000256" key="1">
    <source>
        <dbReference type="ARBA" id="ARBA00001913"/>
    </source>
</evidence>
<dbReference type="CDD" id="cd16147">
    <property type="entry name" value="G6S"/>
    <property type="match status" value="1"/>
</dbReference>
<sequence length="515" mass="57943">MLARGRGSLLLQSVLIFLHVLQTCATKKGPPNIVFILTDDQDTVIGGETPITKTKKLIGDEGIIFRNMFATSPLCCPSRSSILTGNYVHNHGAVNNSVDGNCSSPTWQKQSETRAFITYLKKQKYTTFFAGKYLNQYGKPETGGPEHIPPGWDWWNGLVGNSKYYNYQLSVNGTAEKHKDSYQNDYLTDIINKRAEDFLQLQSPDSGPFFMMLSTPACHAPFTPAPQYNNSFNDTKAPRNGSFNVYGKDKHWLIRQAKSPLSDDAIATIDNVFRNRWRTLLSVDDMVENVINLLTQRKLLDNTYVFYSSDNGYHLGQFSLPQDKRQLYEFDVRVPLMVRGPGIKAGQLREEIILNIDLAPTFIALSAQTAPSQMDGMSFHNLLAQNATIPASSWRESFVIEHQGEYKQINPGCPQYNNMDLANCDPNCVCEDAKNNTYGCVRTLSADTNYMYCVFEDTENFEEFYDLNKDPDQLSNAIQTVSKSVLMDQGKKLMELSVCQGPSCRKIGPPHVLVN</sequence>
<dbReference type="Gene3D" id="3.40.720.10">
    <property type="entry name" value="Alkaline Phosphatase, subunit A"/>
    <property type="match status" value="1"/>
</dbReference>
<evidence type="ECO:0000256" key="6">
    <source>
        <dbReference type="PIRSR" id="PIRSR036666-50"/>
    </source>
</evidence>
<dbReference type="InterPro" id="IPR012251">
    <property type="entry name" value="GlcNAc_6-SO4ase"/>
</dbReference>
<organism evidence="9 10">
    <name type="scientific">Lingula anatina</name>
    <name type="common">Brachiopod</name>
    <name type="synonym">Lingula unguis</name>
    <dbReference type="NCBI Taxonomy" id="7574"/>
    <lineage>
        <taxon>Eukaryota</taxon>
        <taxon>Metazoa</taxon>
        <taxon>Spiralia</taxon>
        <taxon>Lophotrochozoa</taxon>
        <taxon>Brachiopoda</taxon>
        <taxon>Linguliformea</taxon>
        <taxon>Lingulata</taxon>
        <taxon>Lingulida</taxon>
        <taxon>Linguloidea</taxon>
        <taxon>Lingulidae</taxon>
        <taxon>Lingula</taxon>
    </lineage>
</organism>